<proteinExistence type="inferred from homology"/>
<evidence type="ECO:0000256" key="10">
    <source>
        <dbReference type="SAM" id="MobiDB-lite"/>
    </source>
</evidence>
<keyword evidence="8" id="KW-0539">Nucleus</keyword>
<evidence type="ECO:0000256" key="4">
    <source>
        <dbReference type="ARBA" id="ARBA00022776"/>
    </source>
</evidence>
<keyword evidence="4 8" id="KW-0498">Mitosis</keyword>
<dbReference type="GO" id="GO:0051315">
    <property type="term" value="P:attachment of mitotic spindle microtubules to kinetochore"/>
    <property type="evidence" value="ECO:0007669"/>
    <property type="project" value="UniProtKB-UniRule"/>
</dbReference>
<dbReference type="GO" id="GO:0005634">
    <property type="term" value="C:nucleus"/>
    <property type="evidence" value="ECO:0007669"/>
    <property type="project" value="UniProtKB-SubCell"/>
</dbReference>
<dbReference type="PANTHER" id="PTHR46681:SF1">
    <property type="entry name" value="KINETOCHORE PROTEIN NDC80 HOMOLOG"/>
    <property type="match status" value="1"/>
</dbReference>
<dbReference type="OrthoDB" id="7459479at2759"/>
<evidence type="ECO:0000313" key="13">
    <source>
        <dbReference type="Proteomes" id="UP001151287"/>
    </source>
</evidence>
<evidence type="ECO:0000256" key="1">
    <source>
        <dbReference type="ARBA" id="ARBA00007050"/>
    </source>
</evidence>
<protein>
    <recommendedName>
        <fullName evidence="8">Kinetochore protein NDC80</fullName>
    </recommendedName>
</protein>
<evidence type="ECO:0000256" key="8">
    <source>
        <dbReference type="RuleBase" id="RU368072"/>
    </source>
</evidence>
<sequence length="582" mass="65534">MRPGARRLPKPPGGAGVPTMNLSRAFDRAGRRDSDATSVSSLPSSTGTRISISSSILSDRGSQASALSYVNSFLSSHQAPVSLRPPYPSGRDIVSTFQFILLRLDFPVSDKAFEEDLLSFLQLMSCPVKINKSALKAPGTPHIWPTVLAVLYWLTQLAAVNDHLSQTQPPDSKPNDLELYITQSYSLFLSGDDAAVEELDEEYASDLRARAAVSSEQAEGMEKEIADLEAKLEAAISGPSPREELEKKRGLLMEDKKKFEAVVETWTERLREMEETRDGLEKELEVKNKEYKRLSDEKNELEKRIGLQGVSVRDMERMKREMQAMERDIEEAKNAKSVAEEKVWEAEAGIAHKLDEMEVVLEQCNQAIRKLKLETEFQYMLNAKGSTPVEVIGAEYKTALKPALQNLEEEMKKTSVSKLEESIALQEELQDKGKVPEEKKKFLTTLQGRLDEIEDRYRLVQNEMEKHRATCASETKKMKDNLLERDNQSSSIKNEAQEFQKNAEMRLRDAVRVAEEETQCVAYGLIALMDLATEFKEHEESMTVQRKSDLSEYVDFVAALSTKVNSVVPKSGLKRARSPSVE</sequence>
<feature type="domain" description="Kinetochore protein Ndc80 CH" evidence="11">
    <location>
        <begin position="54"/>
        <end position="163"/>
    </location>
</feature>
<dbReference type="InterPro" id="IPR038273">
    <property type="entry name" value="Ndc80_sf"/>
</dbReference>
<keyword evidence="7 8" id="KW-0137">Centromere</keyword>
<feature type="region of interest" description="Disordered" evidence="10">
    <location>
        <begin position="1"/>
        <end position="48"/>
    </location>
</feature>
<evidence type="ECO:0000256" key="5">
    <source>
        <dbReference type="ARBA" id="ARBA00023054"/>
    </source>
</evidence>
<dbReference type="InterPro" id="IPR055260">
    <property type="entry name" value="Ndc80_CH"/>
</dbReference>
<dbReference type="InterPro" id="IPR055307">
    <property type="entry name" value="NDC80_plants"/>
</dbReference>
<feature type="coiled-coil region" evidence="9">
    <location>
        <begin position="443"/>
        <end position="470"/>
    </location>
</feature>
<keyword evidence="13" id="KW-1185">Reference proteome</keyword>
<reference evidence="12" key="1">
    <citation type="journal article" date="2022" name="Cell">
        <title>Repeat-based holocentromeres influence genome architecture and karyotype evolution.</title>
        <authorList>
            <person name="Hofstatter P.G."/>
            <person name="Thangavel G."/>
            <person name="Lux T."/>
            <person name="Neumann P."/>
            <person name="Vondrak T."/>
            <person name="Novak P."/>
            <person name="Zhang M."/>
            <person name="Costa L."/>
            <person name="Castellani M."/>
            <person name="Scott A."/>
            <person name="Toegelov H."/>
            <person name="Fuchs J."/>
            <person name="Mata-Sucre Y."/>
            <person name="Dias Y."/>
            <person name="Vanzela A.L.L."/>
            <person name="Huettel B."/>
            <person name="Almeida C.C.S."/>
            <person name="Simkova H."/>
            <person name="Souza G."/>
            <person name="Pedrosa-Harand A."/>
            <person name="Macas J."/>
            <person name="Mayer K.F.X."/>
            <person name="Houben A."/>
            <person name="Marques A."/>
        </authorList>
    </citation>
    <scope>NUCLEOTIDE SEQUENCE</scope>
    <source>
        <strain evidence="12">RhyBre1mFocal</strain>
    </source>
</reference>
<keyword evidence="8" id="KW-0995">Kinetochore</keyword>
<keyword evidence="3 8" id="KW-0132">Cell division</keyword>
<keyword evidence="6 8" id="KW-0131">Cell cycle</keyword>
<dbReference type="Gene3D" id="1.10.418.30">
    <property type="entry name" value="Ncd80 complex, Ncd80 subunit"/>
    <property type="match status" value="1"/>
</dbReference>
<evidence type="ECO:0000256" key="3">
    <source>
        <dbReference type="ARBA" id="ARBA00022618"/>
    </source>
</evidence>
<accession>A0A9Q0CWI5</accession>
<keyword evidence="5 9" id="KW-0175">Coiled coil</keyword>
<dbReference type="EMBL" id="JAMQYH010000001">
    <property type="protein sequence ID" value="KAJ1701499.1"/>
    <property type="molecule type" value="Genomic_DNA"/>
</dbReference>
<organism evidence="12 13">
    <name type="scientific">Rhynchospora breviuscula</name>
    <dbReference type="NCBI Taxonomy" id="2022672"/>
    <lineage>
        <taxon>Eukaryota</taxon>
        <taxon>Viridiplantae</taxon>
        <taxon>Streptophyta</taxon>
        <taxon>Embryophyta</taxon>
        <taxon>Tracheophyta</taxon>
        <taxon>Spermatophyta</taxon>
        <taxon>Magnoliopsida</taxon>
        <taxon>Liliopsida</taxon>
        <taxon>Poales</taxon>
        <taxon>Cyperaceae</taxon>
        <taxon>Cyperoideae</taxon>
        <taxon>Rhynchosporeae</taxon>
        <taxon>Rhynchospora</taxon>
    </lineage>
</organism>
<comment type="subunit">
    <text evidence="8">Component of the NDC80 complex.</text>
</comment>
<dbReference type="Pfam" id="PF03801">
    <property type="entry name" value="Ndc80_HEC"/>
    <property type="match status" value="1"/>
</dbReference>
<feature type="coiled-coil region" evidence="9">
    <location>
        <begin position="211"/>
        <end position="374"/>
    </location>
</feature>
<feature type="compositionally biased region" description="Basic and acidic residues" evidence="10">
    <location>
        <begin position="25"/>
        <end position="35"/>
    </location>
</feature>
<dbReference type="AlphaFoldDB" id="A0A9Q0CWI5"/>
<evidence type="ECO:0000256" key="6">
    <source>
        <dbReference type="ARBA" id="ARBA00023306"/>
    </source>
</evidence>
<dbReference type="PANTHER" id="PTHR46681">
    <property type="entry name" value="KINETOCHORE PROTEIN NDC80 HOMOLOG"/>
    <property type="match status" value="1"/>
</dbReference>
<dbReference type="GO" id="GO:0051301">
    <property type="term" value="P:cell division"/>
    <property type="evidence" value="ECO:0007669"/>
    <property type="project" value="UniProtKB-UniRule"/>
</dbReference>
<comment type="subcellular location">
    <subcellularLocation>
        <location evidence="8">Chromosome</location>
        <location evidence="8">Centromere</location>
        <location evidence="8">Kinetochore</location>
    </subcellularLocation>
    <subcellularLocation>
        <location evidence="8">Nucleus</location>
    </subcellularLocation>
</comment>
<evidence type="ECO:0000256" key="7">
    <source>
        <dbReference type="ARBA" id="ARBA00023328"/>
    </source>
</evidence>
<evidence type="ECO:0000256" key="2">
    <source>
        <dbReference type="ARBA" id="ARBA00022454"/>
    </source>
</evidence>
<name>A0A9Q0CWI5_9POAL</name>
<evidence type="ECO:0000256" key="9">
    <source>
        <dbReference type="SAM" id="Coils"/>
    </source>
</evidence>
<dbReference type="Proteomes" id="UP001151287">
    <property type="component" value="Unassembled WGS sequence"/>
</dbReference>
<evidence type="ECO:0000313" key="12">
    <source>
        <dbReference type="EMBL" id="KAJ1701499.1"/>
    </source>
</evidence>
<comment type="caution">
    <text evidence="12">The sequence shown here is derived from an EMBL/GenBank/DDBJ whole genome shotgun (WGS) entry which is preliminary data.</text>
</comment>
<comment type="similarity">
    <text evidence="1 8">Belongs to the NDC80/HEC1 family.</text>
</comment>
<gene>
    <name evidence="12" type="ORF">LUZ63_001278</name>
</gene>
<keyword evidence="2 8" id="KW-0158">Chromosome</keyword>
<evidence type="ECO:0000259" key="11">
    <source>
        <dbReference type="Pfam" id="PF03801"/>
    </source>
</evidence>
<dbReference type="GO" id="GO:0031262">
    <property type="term" value="C:Ndc80 complex"/>
    <property type="evidence" value="ECO:0007669"/>
    <property type="project" value="UniProtKB-UniRule"/>
</dbReference>
<comment type="function">
    <text evidence="8">Acts as a component of the essential kinetochore-associated NDC80 complex, which is required for chromosome segregation and spindle checkpoint activity.</text>
</comment>